<dbReference type="GeneID" id="7449093"/>
<dbReference type="EMBL" id="CM000638">
    <property type="protein sequence ID" value="EED96654.1"/>
    <property type="molecule type" value="Genomic_DNA"/>
</dbReference>
<dbReference type="OMA" id="EVACNFI"/>
<evidence type="ECO:0000259" key="1">
    <source>
        <dbReference type="PROSITE" id="PS50280"/>
    </source>
</evidence>
<evidence type="ECO:0000313" key="2">
    <source>
        <dbReference type="EMBL" id="EED96654.1"/>
    </source>
</evidence>
<reference evidence="2 3" key="2">
    <citation type="journal article" date="2008" name="Nature">
        <title>The Phaeodactylum genome reveals the evolutionary history of diatom genomes.</title>
        <authorList>
            <person name="Bowler C."/>
            <person name="Allen A.E."/>
            <person name="Badger J.H."/>
            <person name="Grimwood J."/>
            <person name="Jabbari K."/>
            <person name="Kuo A."/>
            <person name="Maheswari U."/>
            <person name="Martens C."/>
            <person name="Maumus F."/>
            <person name="Otillar R.P."/>
            <person name="Rayko E."/>
            <person name="Salamov A."/>
            <person name="Vandepoele K."/>
            <person name="Beszteri B."/>
            <person name="Gruber A."/>
            <person name="Heijde M."/>
            <person name="Katinka M."/>
            <person name="Mock T."/>
            <person name="Valentin K."/>
            <person name="Verret F."/>
            <person name="Berges J.A."/>
            <person name="Brownlee C."/>
            <person name="Cadoret J.P."/>
            <person name="Chiovitti A."/>
            <person name="Choi C.J."/>
            <person name="Coesel S."/>
            <person name="De Martino A."/>
            <person name="Detter J.C."/>
            <person name="Durkin C."/>
            <person name="Falciatore A."/>
            <person name="Fournet J."/>
            <person name="Haruta M."/>
            <person name="Huysman M.J."/>
            <person name="Jenkins B.D."/>
            <person name="Jiroutova K."/>
            <person name="Jorgensen R.E."/>
            <person name="Joubert Y."/>
            <person name="Kaplan A."/>
            <person name="Kroger N."/>
            <person name="Kroth P.G."/>
            <person name="La Roche J."/>
            <person name="Lindquist E."/>
            <person name="Lommer M."/>
            <person name="Martin-Jezequel V."/>
            <person name="Lopez P.J."/>
            <person name="Lucas S."/>
            <person name="Mangogna M."/>
            <person name="McGinnis K."/>
            <person name="Medlin L.K."/>
            <person name="Montsant A."/>
            <person name="Oudot-Le Secq M.P."/>
            <person name="Napoli C."/>
            <person name="Obornik M."/>
            <person name="Parker M.S."/>
            <person name="Petit J.L."/>
            <person name="Porcel B.M."/>
            <person name="Poulsen N."/>
            <person name="Robison M."/>
            <person name="Rychlewski L."/>
            <person name="Rynearson T.A."/>
            <person name="Schmutz J."/>
            <person name="Shapiro H."/>
            <person name="Siaut M."/>
            <person name="Stanley M."/>
            <person name="Sussman M.R."/>
            <person name="Taylor A.R."/>
            <person name="Vardi A."/>
            <person name="von Dassow P."/>
            <person name="Vyverman W."/>
            <person name="Willis A."/>
            <person name="Wyrwicz L.S."/>
            <person name="Rokhsar D.S."/>
            <person name="Weissenbach J."/>
            <person name="Armbrust E.V."/>
            <person name="Green B.R."/>
            <person name="Van de Peer Y."/>
            <person name="Grigoriev I.V."/>
        </authorList>
    </citation>
    <scope>NUCLEOTIDE SEQUENCE [LARGE SCALE GENOMIC DNA]</scope>
    <source>
        <strain evidence="2 3">CCMP1335</strain>
    </source>
</reference>
<accession>B8BS37</accession>
<sequence length="333" mass="36920">MFIGLVPLITVSGDVTCDAKSPESVCSETAQTVDAQTTADTGGIATAINTEGEEIDITEFTIDQLFTDLFDCGAILPGYKDSSVDYYYYDDEDESGDNDKDVTDNMTTDHTLEQDKIKRLRQMWELLREKYNREINLTAIDPAMKSETRAKQDAVGSVWTVPVEVGDAGPGKGRGVFASQPIRKGALVADLDTENVGIFKDGHSWRMFAASLEREVACNFIEWSWVQDIPPAHHDDDIRNGLTIFLAFDESNLVNNAEWDEEDGFTANIRCGSPPKSWTREEGPSTDGDGAEKWGACRFKYFASRDIAAGEELLINYSEFEDVSQVGWTKIGL</sequence>
<dbReference type="Proteomes" id="UP000001449">
    <property type="component" value="Chromosome 1"/>
</dbReference>
<dbReference type="Pfam" id="PF00856">
    <property type="entry name" value="SET"/>
    <property type="match status" value="1"/>
</dbReference>
<dbReference type="RefSeq" id="XP_002287013.1">
    <property type="nucleotide sequence ID" value="XM_002286977.1"/>
</dbReference>
<evidence type="ECO:0000313" key="3">
    <source>
        <dbReference type="Proteomes" id="UP000001449"/>
    </source>
</evidence>
<protein>
    <recommendedName>
        <fullName evidence="1">SET domain-containing protein</fullName>
    </recommendedName>
</protein>
<organism evidence="2 3">
    <name type="scientific">Thalassiosira pseudonana</name>
    <name type="common">Marine diatom</name>
    <name type="synonym">Cyclotella nana</name>
    <dbReference type="NCBI Taxonomy" id="35128"/>
    <lineage>
        <taxon>Eukaryota</taxon>
        <taxon>Sar</taxon>
        <taxon>Stramenopiles</taxon>
        <taxon>Ochrophyta</taxon>
        <taxon>Bacillariophyta</taxon>
        <taxon>Coscinodiscophyceae</taxon>
        <taxon>Thalassiosirophycidae</taxon>
        <taxon>Thalassiosirales</taxon>
        <taxon>Thalassiosiraceae</taxon>
        <taxon>Thalassiosira</taxon>
    </lineage>
</organism>
<dbReference type="InterPro" id="IPR046341">
    <property type="entry name" value="SET_dom_sf"/>
</dbReference>
<dbReference type="InterPro" id="IPR001214">
    <property type="entry name" value="SET_dom"/>
</dbReference>
<dbReference type="eggNOG" id="ENOG502R0WG">
    <property type="taxonomic scope" value="Eukaryota"/>
</dbReference>
<gene>
    <name evidence="2" type="ORF">THAPSDRAFT_21022</name>
</gene>
<keyword evidence="3" id="KW-1185">Reference proteome</keyword>
<dbReference type="AlphaFoldDB" id="B8BS37"/>
<name>B8BS37_THAPS</name>
<dbReference type="KEGG" id="tps:THAPSDRAFT_21022"/>
<proteinExistence type="predicted"/>
<feature type="domain" description="SET" evidence="1">
    <location>
        <begin position="161"/>
        <end position="318"/>
    </location>
</feature>
<dbReference type="InParanoid" id="B8BS37"/>
<dbReference type="Gene3D" id="2.170.270.10">
    <property type="entry name" value="SET domain"/>
    <property type="match status" value="1"/>
</dbReference>
<dbReference type="SUPFAM" id="SSF82199">
    <property type="entry name" value="SET domain"/>
    <property type="match status" value="1"/>
</dbReference>
<dbReference type="PaxDb" id="35128-Thaps21022"/>
<dbReference type="HOGENOM" id="CLU_835459_0_0_1"/>
<dbReference type="PROSITE" id="PS50280">
    <property type="entry name" value="SET"/>
    <property type="match status" value="1"/>
</dbReference>
<reference evidence="2 3" key="1">
    <citation type="journal article" date="2004" name="Science">
        <title>The genome of the diatom Thalassiosira pseudonana: ecology, evolution, and metabolism.</title>
        <authorList>
            <person name="Armbrust E.V."/>
            <person name="Berges J.A."/>
            <person name="Bowler C."/>
            <person name="Green B.R."/>
            <person name="Martinez D."/>
            <person name="Putnam N.H."/>
            <person name="Zhou S."/>
            <person name="Allen A.E."/>
            <person name="Apt K.E."/>
            <person name="Bechner M."/>
            <person name="Brzezinski M.A."/>
            <person name="Chaal B.K."/>
            <person name="Chiovitti A."/>
            <person name="Davis A.K."/>
            <person name="Demarest M.S."/>
            <person name="Detter J.C."/>
            <person name="Glavina T."/>
            <person name="Goodstein D."/>
            <person name="Hadi M.Z."/>
            <person name="Hellsten U."/>
            <person name="Hildebrand M."/>
            <person name="Jenkins B.D."/>
            <person name="Jurka J."/>
            <person name="Kapitonov V.V."/>
            <person name="Kroger N."/>
            <person name="Lau W.W."/>
            <person name="Lane T.W."/>
            <person name="Larimer F.W."/>
            <person name="Lippmeier J.C."/>
            <person name="Lucas S."/>
            <person name="Medina M."/>
            <person name="Montsant A."/>
            <person name="Obornik M."/>
            <person name="Parker M.S."/>
            <person name="Palenik B."/>
            <person name="Pazour G.J."/>
            <person name="Richardson P.M."/>
            <person name="Rynearson T.A."/>
            <person name="Saito M.A."/>
            <person name="Schwartz D.C."/>
            <person name="Thamatrakoln K."/>
            <person name="Valentin K."/>
            <person name="Vardi A."/>
            <person name="Wilkerson F.P."/>
            <person name="Rokhsar D.S."/>
        </authorList>
    </citation>
    <scope>NUCLEOTIDE SEQUENCE [LARGE SCALE GENOMIC DNA]</scope>
    <source>
        <strain evidence="2 3">CCMP1335</strain>
    </source>
</reference>